<dbReference type="EMBL" id="RCHS01001127">
    <property type="protein sequence ID" value="RMX55088.1"/>
    <property type="molecule type" value="Genomic_DNA"/>
</dbReference>
<sequence>MEECIKCDTYSNCLPGRSKKITKCTIFSRHTCDGCEEGYYHHQDVGCDKCSPKCDAMTEDEIQACTTKHNRVCAPKRVLPKTPVPSNDSKVRGHPNGTAIEEDDEIPKIVPESVESKTIQRREENLIVKNLWLWVIFVVIVLLVAVVTVSIGFHKRRSRGNHPTQQEGDVNTYNTEENIVLREQTLPLITEGGVDAHNTRETFSSAQQGVPLGPSHQLEPLDSGGVDAPEPPSAELSRQKGLDRPIKTLRIKEKKQIMIFLSGKDIGGYFYWQSVAEELGFQNESRGWEGAQNPIESLLKAFGEKEGSTIRGLIEAIRKAGLTLCASQLEDKFDTPRNDTTDSVHKTLVQNEVNDNSTSVDLPSDPCKEDGATESVEGEINNRADSVINVPKYAGEKTDANDIADTAV</sequence>
<evidence type="ECO:0000259" key="4">
    <source>
        <dbReference type="PROSITE" id="PS50050"/>
    </source>
</evidence>
<keyword evidence="6" id="KW-1185">Reference proteome</keyword>
<dbReference type="AlphaFoldDB" id="A0A3M6UP06"/>
<evidence type="ECO:0000256" key="1">
    <source>
        <dbReference type="PROSITE-ProRule" id="PRU00206"/>
    </source>
</evidence>
<comment type="caution">
    <text evidence="1">Lacks conserved residue(s) required for the propagation of feature annotation.</text>
</comment>
<organism evidence="5 6">
    <name type="scientific">Pocillopora damicornis</name>
    <name type="common">Cauliflower coral</name>
    <name type="synonym">Millepora damicornis</name>
    <dbReference type="NCBI Taxonomy" id="46731"/>
    <lineage>
        <taxon>Eukaryota</taxon>
        <taxon>Metazoa</taxon>
        <taxon>Cnidaria</taxon>
        <taxon>Anthozoa</taxon>
        <taxon>Hexacorallia</taxon>
        <taxon>Scleractinia</taxon>
        <taxon>Astrocoeniina</taxon>
        <taxon>Pocilloporidae</taxon>
        <taxon>Pocillopora</taxon>
    </lineage>
</organism>
<dbReference type="OrthoDB" id="5970057at2759"/>
<feature type="region of interest" description="Disordered" evidence="2">
    <location>
        <begin position="206"/>
        <end position="241"/>
    </location>
</feature>
<dbReference type="SUPFAM" id="SSF47986">
    <property type="entry name" value="DEATH domain"/>
    <property type="match status" value="1"/>
</dbReference>
<accession>A0A3M6UP06</accession>
<dbReference type="SMART" id="SM00208">
    <property type="entry name" value="TNFR"/>
    <property type="match status" value="1"/>
</dbReference>
<feature type="repeat" description="TNFR-Cys" evidence="1">
    <location>
        <begin position="34"/>
        <end position="73"/>
    </location>
</feature>
<reference evidence="5 6" key="1">
    <citation type="journal article" date="2018" name="Sci. Rep.">
        <title>Comparative analysis of the Pocillopora damicornis genome highlights role of immune system in coral evolution.</title>
        <authorList>
            <person name="Cunning R."/>
            <person name="Bay R.A."/>
            <person name="Gillette P."/>
            <person name="Baker A.C."/>
            <person name="Traylor-Knowles N."/>
        </authorList>
    </citation>
    <scope>NUCLEOTIDE SEQUENCE [LARGE SCALE GENOMIC DNA]</scope>
    <source>
        <strain evidence="5">RSMAS</strain>
        <tissue evidence="5">Whole animal</tissue>
    </source>
</reference>
<dbReference type="Gene3D" id="1.10.533.10">
    <property type="entry name" value="Death Domain, Fas"/>
    <property type="match status" value="1"/>
</dbReference>
<keyword evidence="3" id="KW-0812">Transmembrane</keyword>
<dbReference type="InterPro" id="IPR001368">
    <property type="entry name" value="TNFR/NGFR_Cys_rich_reg"/>
</dbReference>
<keyword evidence="3" id="KW-1133">Transmembrane helix</keyword>
<protein>
    <recommendedName>
        <fullName evidence="4">TNFR-Cys domain-containing protein</fullName>
    </recommendedName>
</protein>
<dbReference type="SUPFAM" id="SSF57184">
    <property type="entry name" value="Growth factor receptor domain"/>
    <property type="match status" value="1"/>
</dbReference>
<evidence type="ECO:0000256" key="2">
    <source>
        <dbReference type="SAM" id="MobiDB-lite"/>
    </source>
</evidence>
<dbReference type="PROSITE" id="PS50050">
    <property type="entry name" value="TNFR_NGFR_2"/>
    <property type="match status" value="1"/>
</dbReference>
<evidence type="ECO:0000313" key="6">
    <source>
        <dbReference type="Proteomes" id="UP000275408"/>
    </source>
</evidence>
<dbReference type="Gene3D" id="2.10.50.10">
    <property type="entry name" value="Tumor Necrosis Factor Receptor, subunit A, domain 2"/>
    <property type="match status" value="1"/>
</dbReference>
<name>A0A3M6UP06_POCDA</name>
<keyword evidence="3" id="KW-0472">Membrane</keyword>
<dbReference type="InterPro" id="IPR011029">
    <property type="entry name" value="DEATH-like_dom_sf"/>
</dbReference>
<evidence type="ECO:0000256" key="3">
    <source>
        <dbReference type="SAM" id="Phobius"/>
    </source>
</evidence>
<feature type="transmembrane region" description="Helical" evidence="3">
    <location>
        <begin position="131"/>
        <end position="153"/>
    </location>
</feature>
<proteinExistence type="predicted"/>
<dbReference type="Proteomes" id="UP000275408">
    <property type="component" value="Unassembled WGS sequence"/>
</dbReference>
<evidence type="ECO:0000313" key="5">
    <source>
        <dbReference type="EMBL" id="RMX55088.1"/>
    </source>
</evidence>
<dbReference type="InterPro" id="IPR009030">
    <property type="entry name" value="Growth_fac_rcpt_cys_sf"/>
</dbReference>
<comment type="caution">
    <text evidence="5">The sequence shown here is derived from an EMBL/GenBank/DDBJ whole genome shotgun (WGS) entry which is preliminary data.</text>
</comment>
<gene>
    <name evidence="5" type="ORF">pdam_00018424</name>
</gene>
<feature type="region of interest" description="Disordered" evidence="2">
    <location>
        <begin position="355"/>
        <end position="382"/>
    </location>
</feature>
<feature type="domain" description="TNFR-Cys" evidence="4">
    <location>
        <begin position="34"/>
        <end position="73"/>
    </location>
</feature>